<dbReference type="EC" id="3.1.4.-" evidence="2"/>
<dbReference type="Gene3D" id="1.10.3210.50">
    <property type="match status" value="1"/>
</dbReference>
<keyword evidence="3" id="KW-1185">Reference proteome</keyword>
<dbReference type="GO" id="GO:0016787">
    <property type="term" value="F:hydrolase activity"/>
    <property type="evidence" value="ECO:0007669"/>
    <property type="project" value="UniProtKB-KW"/>
</dbReference>
<dbReference type="PROSITE" id="PS51831">
    <property type="entry name" value="HD"/>
    <property type="match status" value="1"/>
</dbReference>
<evidence type="ECO:0000259" key="1">
    <source>
        <dbReference type="PROSITE" id="PS51831"/>
    </source>
</evidence>
<dbReference type="eggNOG" id="COG1418">
    <property type="taxonomic scope" value="Bacteria"/>
</dbReference>
<dbReference type="InterPro" id="IPR003607">
    <property type="entry name" value="HD/PDEase_dom"/>
</dbReference>
<dbReference type="EMBL" id="JMPR01000034">
    <property type="protein sequence ID" value="KFD19066.1"/>
    <property type="molecule type" value="Genomic_DNA"/>
</dbReference>
<evidence type="ECO:0000313" key="3">
    <source>
        <dbReference type="Proteomes" id="UP000028602"/>
    </source>
</evidence>
<dbReference type="OrthoDB" id="9797344at2"/>
<dbReference type="PANTHER" id="PTHR33594">
    <property type="entry name" value="SUPERFAMILY HYDROLASE, PUTATIVE (AFU_ORTHOLOGUE AFUA_1G03035)-RELATED"/>
    <property type="match status" value="1"/>
</dbReference>
<dbReference type="CDD" id="cd00077">
    <property type="entry name" value="HDc"/>
    <property type="match status" value="1"/>
</dbReference>
<organism evidence="2 3">
    <name type="scientific">Tatumella ptyseos ATCC 33301</name>
    <dbReference type="NCBI Taxonomy" id="1005995"/>
    <lineage>
        <taxon>Bacteria</taxon>
        <taxon>Pseudomonadati</taxon>
        <taxon>Pseudomonadota</taxon>
        <taxon>Gammaproteobacteria</taxon>
        <taxon>Enterobacterales</taxon>
        <taxon>Erwiniaceae</taxon>
        <taxon>Tatumella</taxon>
    </lineage>
</organism>
<dbReference type="SMART" id="SM00471">
    <property type="entry name" value="HDc"/>
    <property type="match status" value="1"/>
</dbReference>
<dbReference type="SUPFAM" id="SSF109604">
    <property type="entry name" value="HD-domain/PDEase-like"/>
    <property type="match status" value="1"/>
</dbReference>
<evidence type="ECO:0000313" key="2">
    <source>
        <dbReference type="EMBL" id="KFD19066.1"/>
    </source>
</evidence>
<dbReference type="NCBIfam" id="NF007515">
    <property type="entry name" value="PRK10119.1"/>
    <property type="match status" value="1"/>
</dbReference>
<feature type="domain" description="HD" evidence="1">
    <location>
        <begin position="35"/>
        <end position="141"/>
    </location>
</feature>
<reference evidence="2 3" key="1">
    <citation type="submission" date="2014-05" db="EMBL/GenBank/DDBJ databases">
        <title>ATOL: Assembling a taxonomically balanced genome-scale reconstruction of the evolutionary history of the Enterobacteriaceae.</title>
        <authorList>
            <person name="Plunkett G.III."/>
            <person name="Neeno-Eckwall E.C."/>
            <person name="Glasner J.D."/>
            <person name="Perna N.T."/>
        </authorList>
    </citation>
    <scope>NUCLEOTIDE SEQUENCE [LARGE SCALE GENOMIC DNA]</scope>
    <source>
        <strain evidence="2 3">ATCC 33301</strain>
    </source>
</reference>
<keyword evidence="2" id="KW-0378">Hydrolase</keyword>
<dbReference type="InterPro" id="IPR006674">
    <property type="entry name" value="HD_domain"/>
</dbReference>
<sequence>MVRQRSSRMKKLSDWQSAFDQWFRLNWDHEDKAHDLAHLQRVWASARKIMQDTDADPLVVLTACYFHDVVNLPKNHPERHLASGYAARETLRVLAADFPDFPQSLYAAVSHAVEAHSFSAGIPARSLEAEIVQDADRLESLGAIGLARVFYTSGALGRPLFDSQDPFARERPLDDTRWALDHFQTKLLGLPATMHTEAGKALAEYHASFLVEYMARLSDELFPDQQPGGEIRREFMDRLKPS</sequence>
<dbReference type="Proteomes" id="UP000028602">
    <property type="component" value="Unassembled WGS sequence"/>
</dbReference>
<gene>
    <name evidence="2" type="primary">yedJ</name>
    <name evidence="2" type="ORF">GTPT_2004</name>
</gene>
<proteinExistence type="predicted"/>
<accession>A0A085JF20</accession>
<protein>
    <submittedName>
        <fullName evidence="2">Metal-dependent phosphohydrolase</fullName>
        <ecNumber evidence="2">3.1.4.-</ecNumber>
    </submittedName>
</protein>
<comment type="caution">
    <text evidence="2">The sequence shown here is derived from an EMBL/GenBank/DDBJ whole genome shotgun (WGS) entry which is preliminary data.</text>
</comment>
<name>A0A085JF20_9GAMM</name>
<dbReference type="Pfam" id="PF01966">
    <property type="entry name" value="HD"/>
    <property type="match status" value="1"/>
</dbReference>
<dbReference type="AlphaFoldDB" id="A0A085JF20"/>
<dbReference type="PANTHER" id="PTHR33594:SF1">
    <property type="entry name" value="HD_PDEASE DOMAIN-CONTAINING PROTEIN"/>
    <property type="match status" value="1"/>
</dbReference>